<organism evidence="1 2">
    <name type="scientific">Panagrolaimus sp. PS1159</name>
    <dbReference type="NCBI Taxonomy" id="55785"/>
    <lineage>
        <taxon>Eukaryota</taxon>
        <taxon>Metazoa</taxon>
        <taxon>Ecdysozoa</taxon>
        <taxon>Nematoda</taxon>
        <taxon>Chromadorea</taxon>
        <taxon>Rhabditida</taxon>
        <taxon>Tylenchina</taxon>
        <taxon>Panagrolaimomorpha</taxon>
        <taxon>Panagrolaimoidea</taxon>
        <taxon>Panagrolaimidae</taxon>
        <taxon>Panagrolaimus</taxon>
    </lineage>
</organism>
<dbReference type="Proteomes" id="UP000887580">
    <property type="component" value="Unplaced"/>
</dbReference>
<name>A0AC35GBH0_9BILA</name>
<evidence type="ECO:0000313" key="1">
    <source>
        <dbReference type="Proteomes" id="UP000887580"/>
    </source>
</evidence>
<protein>
    <submittedName>
        <fullName evidence="2">Uncharacterized protein</fullName>
    </submittedName>
</protein>
<dbReference type="WBParaSite" id="PS1159_v2.g3368.t1">
    <property type="protein sequence ID" value="PS1159_v2.g3368.t1"/>
    <property type="gene ID" value="PS1159_v2.g3368"/>
</dbReference>
<sequence>MSKNNLNDNSIDYPEMLQNSIPSSSYTTEANNTIGKSDEERSLRPPPPLLPLAPPVSLTANNNSIDTHIVAAAAAAAASPTTETTASKETENVSDSPRKEFFLDSSFGPTPSSYYFYSDNYQNFDEELYTFEEFLGAPDTPKEEGEKSNSKVGEFDSIPLDSPRAGPSVERNPITLKIRERSYTPDIGNF</sequence>
<reference evidence="2" key="1">
    <citation type="submission" date="2022-11" db="UniProtKB">
        <authorList>
            <consortium name="WormBaseParasite"/>
        </authorList>
    </citation>
    <scope>IDENTIFICATION</scope>
</reference>
<proteinExistence type="predicted"/>
<accession>A0AC35GBH0</accession>
<evidence type="ECO:0000313" key="2">
    <source>
        <dbReference type="WBParaSite" id="PS1159_v2.g3368.t1"/>
    </source>
</evidence>